<protein>
    <submittedName>
        <fullName evidence="2">Uncharacterized protein</fullName>
    </submittedName>
</protein>
<feature type="transmembrane region" description="Helical" evidence="1">
    <location>
        <begin position="71"/>
        <end position="94"/>
    </location>
</feature>
<keyword evidence="1" id="KW-0812">Transmembrane</keyword>
<accession>A0A486XBF3</accession>
<gene>
    <name evidence="2" type="ORF">NCTC4101_00119</name>
</gene>
<evidence type="ECO:0000313" key="2">
    <source>
        <dbReference type="EMBL" id="VGM94777.1"/>
    </source>
</evidence>
<keyword evidence="1" id="KW-1133">Transmembrane helix</keyword>
<evidence type="ECO:0000256" key="1">
    <source>
        <dbReference type="SAM" id="Phobius"/>
    </source>
</evidence>
<name>A0A486XBF3_9PAST</name>
<organism evidence="2">
    <name type="scientific">uncultured Avibacterium sp</name>
    <dbReference type="NCBI Taxonomy" id="1936169"/>
    <lineage>
        <taxon>Bacteria</taxon>
        <taxon>Pseudomonadati</taxon>
        <taxon>Pseudomonadota</taxon>
        <taxon>Gammaproteobacteria</taxon>
        <taxon>Pasteurellales</taxon>
        <taxon>Pasteurellaceae</taxon>
        <taxon>Avibacterium</taxon>
        <taxon>environmental samples</taxon>
    </lineage>
</organism>
<reference evidence="2" key="1">
    <citation type="submission" date="2019-03" db="EMBL/GenBank/DDBJ databases">
        <authorList>
            <consortium name="Pathogen Informatics"/>
        </authorList>
    </citation>
    <scope>NUCLEOTIDE SEQUENCE</scope>
    <source>
        <strain evidence="2">Unknown</strain>
    </source>
</reference>
<proteinExistence type="predicted"/>
<dbReference type="EMBL" id="CAAHDN010000006">
    <property type="protein sequence ID" value="VGM94777.1"/>
    <property type="molecule type" value="Genomic_DNA"/>
</dbReference>
<keyword evidence="1" id="KW-0472">Membrane</keyword>
<sequence>MDKKYEFAVKAQMIIKNNPSYSSITTYKVVASSVREAKNIFKAERETVHTSYKIISCVKGNEVKDIKPGKYLLQNGLASAGILAAGGVILSKLLSKK</sequence>
<dbReference type="AlphaFoldDB" id="A0A486XBF3"/>